<dbReference type="GO" id="GO:0034464">
    <property type="term" value="C:BBSome"/>
    <property type="evidence" value="ECO:0007669"/>
    <property type="project" value="InterPro"/>
</dbReference>
<dbReference type="InterPro" id="IPR028233">
    <property type="entry name" value="BBIP10"/>
</dbReference>
<dbReference type="PANTHER" id="PTHR28596">
    <property type="entry name" value="BBSOME-INTERACTING PROTEIN 1"/>
    <property type="match status" value="1"/>
</dbReference>
<dbReference type="RefSeq" id="XP_013909000.1">
    <property type="nucleotide sequence ID" value="XM_014053525.1"/>
</dbReference>
<dbReference type="GO" id="GO:0097500">
    <property type="term" value="P:receptor localization to non-motile cilium"/>
    <property type="evidence" value="ECO:0007669"/>
    <property type="project" value="TreeGrafter"/>
</dbReference>
<evidence type="ECO:0000256" key="1">
    <source>
        <dbReference type="SAM" id="Coils"/>
    </source>
</evidence>
<dbReference type="GO" id="GO:0060271">
    <property type="term" value="P:cilium assembly"/>
    <property type="evidence" value="ECO:0007669"/>
    <property type="project" value="InterPro"/>
</dbReference>
<dbReference type="Proteomes" id="UP000504617">
    <property type="component" value="Unplaced"/>
</dbReference>
<gene>
    <name evidence="3" type="primary">BBIP1</name>
</gene>
<protein>
    <submittedName>
        <fullName evidence="3">BBSome-interacting protein 1</fullName>
    </submittedName>
</protein>
<dbReference type="Pfam" id="PF14777">
    <property type="entry name" value="BBIP10"/>
    <property type="match status" value="1"/>
</dbReference>
<accession>A0A6I9XWU8</accession>
<proteinExistence type="predicted"/>
<name>A0A6I9XWU8_9SAUR</name>
<dbReference type="CTD" id="92482"/>
<dbReference type="KEGG" id="tsr:106538887"/>
<keyword evidence="2" id="KW-1185">Reference proteome</keyword>
<reference evidence="3" key="1">
    <citation type="submission" date="2025-08" db="UniProtKB">
        <authorList>
            <consortium name="RefSeq"/>
        </authorList>
    </citation>
    <scope>IDENTIFICATION</scope>
    <source>
        <tissue evidence="3">Skeletal muscle</tissue>
    </source>
</reference>
<keyword evidence="1" id="KW-0175">Coiled coil</keyword>
<dbReference type="GeneID" id="106538887"/>
<dbReference type="AlphaFoldDB" id="A0A6I9XWU8"/>
<dbReference type="PANTHER" id="PTHR28596:SF1">
    <property type="entry name" value="BBSOME-INTERACTING PROTEIN 1"/>
    <property type="match status" value="1"/>
</dbReference>
<feature type="coiled-coil region" evidence="1">
    <location>
        <begin position="59"/>
        <end position="86"/>
    </location>
</feature>
<dbReference type="OrthoDB" id="2154978at2759"/>
<evidence type="ECO:0000313" key="3">
    <source>
        <dbReference type="RefSeq" id="XP_013909000.1"/>
    </source>
</evidence>
<sequence length="94" mass="10841">MQFIFTGISLIVIRNLYHTIVTFRMSESKFREVLPKHGMLAVEDITTMVMCKPKLLPLKSVTLEKLEKMQREAQEIIQQQEQAAQQCSTSALDQ</sequence>
<organism evidence="2 3">
    <name type="scientific">Thamnophis sirtalis</name>
    <dbReference type="NCBI Taxonomy" id="35019"/>
    <lineage>
        <taxon>Eukaryota</taxon>
        <taxon>Metazoa</taxon>
        <taxon>Chordata</taxon>
        <taxon>Craniata</taxon>
        <taxon>Vertebrata</taxon>
        <taxon>Euteleostomi</taxon>
        <taxon>Lepidosauria</taxon>
        <taxon>Squamata</taxon>
        <taxon>Bifurcata</taxon>
        <taxon>Unidentata</taxon>
        <taxon>Episquamata</taxon>
        <taxon>Toxicofera</taxon>
        <taxon>Serpentes</taxon>
        <taxon>Colubroidea</taxon>
        <taxon>Colubridae</taxon>
        <taxon>Natricinae</taxon>
        <taxon>Thamnophis</taxon>
    </lineage>
</organism>
<evidence type="ECO:0000313" key="2">
    <source>
        <dbReference type="Proteomes" id="UP000504617"/>
    </source>
</evidence>